<sequence length="396" mass="43754">MTTRQLLRLAGLGLALLIGATAAAESLEIRIGYLSYRPATPPALSNVLPESRDTGLRGTELAIADSNTTGRFLKQRYRLETAENGDPQALLLQAQAMHDSGIGLFVADLPAAQLIELSTRLGPDTLIFNAGSSDDTLRTEQCLANVLHTLPSRAMLADALAQWLASRRWQDWLLIVGNQPEDRAYAEALKRAGRRFGGTVVAEKAWSFDTDLRRSAQKELPLFTQGKDYDVVLVADERGDFGEYVLYNSWFPRPVAGTQGLTPVAWHRVVEQWGAAQLQSRFEENAGRWMDSRDYAAWAGVRSIAEAVTQLKAVEPAAIRDFLLSDKFQLAAFKGRKLSYRPWSGQLRQPIPLVHPRALVSQSPQEGILHPVTDLDSLGFDAPESRCAELYANRGE</sequence>
<dbReference type="CDD" id="cd06268">
    <property type="entry name" value="PBP1_ABC_transporter_LIVBP-like"/>
    <property type="match status" value="1"/>
</dbReference>
<keyword evidence="2" id="KW-0732">Signal</keyword>
<dbReference type="Pfam" id="PF13458">
    <property type="entry name" value="Peripla_BP_6"/>
    <property type="match status" value="1"/>
</dbReference>
<dbReference type="Gene3D" id="3.40.50.2300">
    <property type="match status" value="2"/>
</dbReference>
<evidence type="ECO:0000313" key="5">
    <source>
        <dbReference type="Proteomes" id="UP001596422"/>
    </source>
</evidence>
<accession>A0ABW2A650</accession>
<dbReference type="InterPro" id="IPR051010">
    <property type="entry name" value="BCAA_transport"/>
</dbReference>
<evidence type="ECO:0000256" key="1">
    <source>
        <dbReference type="ARBA" id="ARBA00010062"/>
    </source>
</evidence>
<organism evidence="4 5">
    <name type="scientific">Marinobacterium aestuariivivens</name>
    <dbReference type="NCBI Taxonomy" id="1698799"/>
    <lineage>
        <taxon>Bacteria</taxon>
        <taxon>Pseudomonadati</taxon>
        <taxon>Pseudomonadota</taxon>
        <taxon>Gammaproteobacteria</taxon>
        <taxon>Oceanospirillales</taxon>
        <taxon>Oceanospirillaceae</taxon>
        <taxon>Marinobacterium</taxon>
    </lineage>
</organism>
<dbReference type="EMBL" id="JBHSWE010000001">
    <property type="protein sequence ID" value="MFC6672938.1"/>
    <property type="molecule type" value="Genomic_DNA"/>
</dbReference>
<feature type="domain" description="Leucine-binding protein" evidence="3">
    <location>
        <begin position="54"/>
        <end position="210"/>
    </location>
</feature>
<reference evidence="5" key="1">
    <citation type="journal article" date="2019" name="Int. J. Syst. Evol. Microbiol.">
        <title>The Global Catalogue of Microorganisms (GCM) 10K type strain sequencing project: providing services to taxonomists for standard genome sequencing and annotation.</title>
        <authorList>
            <consortium name="The Broad Institute Genomics Platform"/>
            <consortium name="The Broad Institute Genome Sequencing Center for Infectious Disease"/>
            <person name="Wu L."/>
            <person name="Ma J."/>
        </authorList>
    </citation>
    <scope>NUCLEOTIDE SEQUENCE [LARGE SCALE GENOMIC DNA]</scope>
    <source>
        <strain evidence="5">NBRC 111756</strain>
    </source>
</reference>
<name>A0ABW2A650_9GAMM</name>
<dbReference type="InterPro" id="IPR028081">
    <property type="entry name" value="Leu-bd"/>
</dbReference>
<dbReference type="RefSeq" id="WP_379911343.1">
    <property type="nucleotide sequence ID" value="NZ_JBHSWE010000001.1"/>
</dbReference>
<evidence type="ECO:0000256" key="2">
    <source>
        <dbReference type="ARBA" id="ARBA00022729"/>
    </source>
</evidence>
<dbReference type="PANTHER" id="PTHR30483:SF6">
    <property type="entry name" value="PERIPLASMIC BINDING PROTEIN OF ABC TRANSPORTER FOR NATURAL AMINO ACIDS"/>
    <property type="match status" value="1"/>
</dbReference>
<dbReference type="NCBIfam" id="TIGR03863">
    <property type="entry name" value="PQQ_ABC_bind"/>
    <property type="match status" value="1"/>
</dbReference>
<protein>
    <submittedName>
        <fullName evidence="4">ABC transporter substrate-binding protein</fullName>
    </submittedName>
</protein>
<gene>
    <name evidence="4" type="ORF">ACFQDL_24755</name>
</gene>
<proteinExistence type="inferred from homology"/>
<dbReference type="SUPFAM" id="SSF53822">
    <property type="entry name" value="Periplasmic binding protein-like I"/>
    <property type="match status" value="1"/>
</dbReference>
<comment type="similarity">
    <text evidence="1">Belongs to the leucine-binding protein family.</text>
</comment>
<dbReference type="Proteomes" id="UP001596422">
    <property type="component" value="Unassembled WGS sequence"/>
</dbReference>
<evidence type="ECO:0000259" key="3">
    <source>
        <dbReference type="Pfam" id="PF13458"/>
    </source>
</evidence>
<evidence type="ECO:0000313" key="4">
    <source>
        <dbReference type="EMBL" id="MFC6672938.1"/>
    </source>
</evidence>
<keyword evidence="5" id="KW-1185">Reference proteome</keyword>
<comment type="caution">
    <text evidence="4">The sequence shown here is derived from an EMBL/GenBank/DDBJ whole genome shotgun (WGS) entry which is preliminary data.</text>
</comment>
<dbReference type="PANTHER" id="PTHR30483">
    <property type="entry name" value="LEUCINE-SPECIFIC-BINDING PROTEIN"/>
    <property type="match status" value="1"/>
</dbReference>
<dbReference type="InterPro" id="IPR022478">
    <property type="entry name" value="ABC_transptr_sub-bd_PQQ"/>
</dbReference>
<dbReference type="InterPro" id="IPR028082">
    <property type="entry name" value="Peripla_BP_I"/>
</dbReference>